<reference evidence="2" key="1">
    <citation type="submission" date="2016-02" db="EMBL/GenBank/DDBJ databases">
        <title>RNAseq analyses of the midgut from blood- or serum-fed Ixodes ricinus ticks.</title>
        <authorList>
            <person name="Perner J."/>
            <person name="Provaznik J."/>
            <person name="Schrenkova J."/>
            <person name="Urbanova V."/>
            <person name="Ribeiro J.M."/>
            <person name="Kopacek P."/>
        </authorList>
    </citation>
    <scope>NUCLEOTIDE SEQUENCE</scope>
    <source>
        <tissue evidence="2">Gut</tissue>
    </source>
</reference>
<dbReference type="SUPFAM" id="SSF56672">
    <property type="entry name" value="DNA/RNA polymerases"/>
    <property type="match status" value="1"/>
</dbReference>
<evidence type="ECO:0000259" key="1">
    <source>
        <dbReference type="PROSITE" id="PS50878"/>
    </source>
</evidence>
<dbReference type="EMBL" id="GEFM01001579">
    <property type="protein sequence ID" value="JAP74217.1"/>
    <property type="molecule type" value="mRNA"/>
</dbReference>
<accession>A0A131Y5X1</accession>
<sequence>FEIAVSKANWNNIFCELSADGAYNTFIELFLSLYKTYFPFTLIKTNKRIRKPWITPELLCKIKTKNILYGKFAKSRNQNDLSIFKNYRNNLTKELRRARQRYHFDMFKAAQGRADVMWKQLNSLYHRGRPSSSIEKIMHNGTELTGCSLANAFNEHFVNVASTSATNNAGIFSDKRNSDTIFLDPVVEPEVLSVFLQLKNSGSCDVDGIQIRPVKHVIHLLAPVITHIFNISLSTGIFPKRMQIAKVSVLHKKGSVNDMGNYRPISILPVFSKALEKVIHTRLTNFSNKYDLITASQYGFRKHKSTESALLVQKEFILQSFENKMMALGVFIDFTKAFDCLNHQILLSKLDNYGIRGHALELIRSYLGHRMQYVSINENSSTIKPILSGVPQGSILGPFLFNIYVNDITNINPNAKFVNYADDTSILFSSNNADTLIDMANLTLSRLEIWSENNALQINVKKTKAVLFRPKNKLVNITKDLNLNSSKIEIVNSFKLLGVTFSENMSWENHVNYLIPKLSRAVGMLNRHRYILPEKVKLLLYNSLFHSHLNYCHLVWGTTTFTNLEKLHVLQKKALRAMGDVPFDFHTGSLFKKFHVINIHTLYDYRLATSLKVEQIRNINFFINLAQLSKHIHSYPTRGAECWEVVTPRTNYGTQTLKYAVPKLFNLFLAKGIDWDKLSLNEVRSPFFSLMISVIALFSVFCS</sequence>
<feature type="domain" description="Reverse transcriptase" evidence="1">
    <location>
        <begin position="231"/>
        <end position="501"/>
    </location>
</feature>
<feature type="non-terminal residue" evidence="2">
    <location>
        <position position="1"/>
    </location>
</feature>
<dbReference type="CDD" id="cd01650">
    <property type="entry name" value="RT_nLTR_like"/>
    <property type="match status" value="1"/>
</dbReference>
<dbReference type="GO" id="GO:0071897">
    <property type="term" value="P:DNA biosynthetic process"/>
    <property type="evidence" value="ECO:0007669"/>
    <property type="project" value="UniProtKB-ARBA"/>
</dbReference>
<dbReference type="InterPro" id="IPR043502">
    <property type="entry name" value="DNA/RNA_pol_sf"/>
</dbReference>
<evidence type="ECO:0000313" key="2">
    <source>
        <dbReference type="EMBL" id="JAP74217.1"/>
    </source>
</evidence>
<dbReference type="PROSITE" id="PS50878">
    <property type="entry name" value="RT_POL"/>
    <property type="match status" value="1"/>
</dbReference>
<name>A0A131Y5X1_IXORI</name>
<dbReference type="PANTHER" id="PTHR33332">
    <property type="entry name" value="REVERSE TRANSCRIPTASE DOMAIN-CONTAINING PROTEIN"/>
    <property type="match status" value="1"/>
</dbReference>
<proteinExistence type="evidence at transcript level"/>
<protein>
    <submittedName>
        <fullName evidence="2">Putative tick transposon</fullName>
    </submittedName>
</protein>
<organism evidence="2">
    <name type="scientific">Ixodes ricinus</name>
    <name type="common">Common tick</name>
    <name type="synonym">Acarus ricinus</name>
    <dbReference type="NCBI Taxonomy" id="34613"/>
    <lineage>
        <taxon>Eukaryota</taxon>
        <taxon>Metazoa</taxon>
        <taxon>Ecdysozoa</taxon>
        <taxon>Arthropoda</taxon>
        <taxon>Chelicerata</taxon>
        <taxon>Arachnida</taxon>
        <taxon>Acari</taxon>
        <taxon>Parasitiformes</taxon>
        <taxon>Ixodida</taxon>
        <taxon>Ixodoidea</taxon>
        <taxon>Ixodidae</taxon>
        <taxon>Ixodinae</taxon>
        <taxon>Ixodes</taxon>
    </lineage>
</organism>
<dbReference type="Pfam" id="PF00078">
    <property type="entry name" value="RVT_1"/>
    <property type="match status" value="1"/>
</dbReference>
<dbReference type="InterPro" id="IPR000477">
    <property type="entry name" value="RT_dom"/>
</dbReference>
<dbReference type="AlphaFoldDB" id="A0A131Y5X1"/>